<dbReference type="InterPro" id="IPR003583">
    <property type="entry name" value="Hlx-hairpin-Hlx_DNA-bd_motif"/>
</dbReference>
<dbReference type="PANTHER" id="PTHR21180">
    <property type="entry name" value="ENDONUCLEASE/EXONUCLEASE/PHOSPHATASE FAMILY DOMAIN-CONTAINING PROTEIN 1"/>
    <property type="match status" value="1"/>
</dbReference>
<dbReference type="InterPro" id="IPR010994">
    <property type="entry name" value="RuvA_2-like"/>
</dbReference>
<dbReference type="InterPro" id="IPR019554">
    <property type="entry name" value="Soluble_ligand-bd"/>
</dbReference>
<dbReference type="InterPro" id="IPR051675">
    <property type="entry name" value="Endo/Exo/Phosphatase_dom_1"/>
</dbReference>
<evidence type="ECO:0000313" key="4">
    <source>
        <dbReference type="Proteomes" id="UP001343724"/>
    </source>
</evidence>
<protein>
    <submittedName>
        <fullName evidence="3">Helix-hairpin-helix domain-containing protein</fullName>
    </submittedName>
</protein>
<evidence type="ECO:0000313" key="3">
    <source>
        <dbReference type="EMBL" id="MEC4294249.1"/>
    </source>
</evidence>
<evidence type="ECO:0000256" key="1">
    <source>
        <dbReference type="SAM" id="Phobius"/>
    </source>
</evidence>
<comment type="caution">
    <text evidence="3">The sequence shown here is derived from an EMBL/GenBank/DDBJ whole genome shotgun (WGS) entry which is preliminary data.</text>
</comment>
<feature type="domain" description="Helix-hairpin-helix DNA-binding motif class 1" evidence="2">
    <location>
        <begin position="194"/>
        <end position="213"/>
    </location>
</feature>
<keyword evidence="1" id="KW-0812">Transmembrane</keyword>
<dbReference type="RefSeq" id="WP_326454372.1">
    <property type="nucleotide sequence ID" value="NZ_JAYMFH010000003.1"/>
</dbReference>
<gene>
    <name evidence="3" type="ORF">VJ920_02870</name>
</gene>
<dbReference type="SUPFAM" id="SSF47781">
    <property type="entry name" value="RuvA domain 2-like"/>
    <property type="match status" value="1"/>
</dbReference>
<dbReference type="EMBL" id="JAYMFH010000003">
    <property type="protein sequence ID" value="MEC4294249.1"/>
    <property type="molecule type" value="Genomic_DNA"/>
</dbReference>
<dbReference type="Proteomes" id="UP001343724">
    <property type="component" value="Unassembled WGS sequence"/>
</dbReference>
<keyword evidence="4" id="KW-1185">Reference proteome</keyword>
<organism evidence="3 4">
    <name type="scientific">Adlercreutzia shanghongiae</name>
    <dbReference type="NCBI Taxonomy" id="3111773"/>
    <lineage>
        <taxon>Bacteria</taxon>
        <taxon>Bacillati</taxon>
        <taxon>Actinomycetota</taxon>
        <taxon>Coriobacteriia</taxon>
        <taxon>Eggerthellales</taxon>
        <taxon>Eggerthellaceae</taxon>
        <taxon>Adlercreutzia</taxon>
    </lineage>
</organism>
<dbReference type="Gene3D" id="3.10.560.10">
    <property type="entry name" value="Outer membrane lipoprotein wza domain like"/>
    <property type="match status" value="1"/>
</dbReference>
<accession>A0ABU6IXJ4</accession>
<dbReference type="Pfam" id="PF10531">
    <property type="entry name" value="SLBB"/>
    <property type="match status" value="1"/>
</dbReference>
<feature type="domain" description="Helix-hairpin-helix DNA-binding motif class 1" evidence="2">
    <location>
        <begin position="224"/>
        <end position="243"/>
    </location>
</feature>
<reference evidence="3 4" key="1">
    <citation type="submission" date="2024-01" db="EMBL/GenBank/DDBJ databases">
        <title>novel species in genus Adlercreutzia.</title>
        <authorList>
            <person name="Liu X."/>
        </authorList>
    </citation>
    <scope>NUCLEOTIDE SEQUENCE [LARGE SCALE GENOMIC DNA]</scope>
    <source>
        <strain evidence="3 4">R22</strain>
    </source>
</reference>
<feature type="transmembrane region" description="Helical" evidence="1">
    <location>
        <begin position="23"/>
        <end position="45"/>
    </location>
</feature>
<proteinExistence type="predicted"/>
<dbReference type="PANTHER" id="PTHR21180:SF32">
    <property type="entry name" value="ENDONUCLEASE_EXONUCLEASE_PHOSPHATASE FAMILY DOMAIN-CONTAINING PROTEIN 1"/>
    <property type="match status" value="1"/>
</dbReference>
<evidence type="ECO:0000259" key="2">
    <source>
        <dbReference type="SMART" id="SM00278"/>
    </source>
</evidence>
<sequence>MAFQEQAESLRAKLHLAAVPKPVFAGLVTILLLVVLVSGVLVAGASGGETFEITRQETSAELDGLSEDAFVQQAAPPSSVGDVDDSTSVVIGEAQDTEPAKLCVHVDGCVGAPGVYYLNEGSRIIDAVQAAGGAGADAETAAVNLAEVVQDGQQIVIPSKGEGSNGLAAASSDGAASSGSSSGGLVSINRASAAELQTLKGIGEATAEKIIAEREANGPFKSIDDLIRVSGIGEKKLEALRDGLCL</sequence>
<dbReference type="NCBIfam" id="TIGR00426">
    <property type="entry name" value="competence protein ComEA helix-hairpin-helix repeat region"/>
    <property type="match status" value="1"/>
</dbReference>
<dbReference type="SMART" id="SM00278">
    <property type="entry name" value="HhH1"/>
    <property type="match status" value="2"/>
</dbReference>
<dbReference type="Gene3D" id="1.10.150.280">
    <property type="entry name" value="AF1531-like domain"/>
    <property type="match status" value="1"/>
</dbReference>
<name>A0ABU6IXJ4_9ACTN</name>
<dbReference type="InterPro" id="IPR004509">
    <property type="entry name" value="Competence_ComEA_HhH"/>
</dbReference>
<keyword evidence="1" id="KW-1133">Transmembrane helix</keyword>
<keyword evidence="1" id="KW-0472">Membrane</keyword>
<dbReference type="Pfam" id="PF12836">
    <property type="entry name" value="HHH_3"/>
    <property type="match status" value="1"/>
</dbReference>